<name>A0ABW5ZAF1_9FLAO</name>
<proteinExistence type="predicted"/>
<reference evidence="2" key="1">
    <citation type="journal article" date="2019" name="Int. J. Syst. Evol. Microbiol.">
        <title>The Global Catalogue of Microorganisms (GCM) 10K type strain sequencing project: providing services to taxonomists for standard genome sequencing and annotation.</title>
        <authorList>
            <consortium name="The Broad Institute Genomics Platform"/>
            <consortium name="The Broad Institute Genome Sequencing Center for Infectious Disease"/>
            <person name="Wu L."/>
            <person name="Ma J."/>
        </authorList>
    </citation>
    <scope>NUCLEOTIDE SEQUENCE [LARGE SCALE GENOMIC DNA]</scope>
    <source>
        <strain evidence="2">KCTC 52644</strain>
    </source>
</reference>
<dbReference type="PROSITE" id="PS51257">
    <property type="entry name" value="PROKAR_LIPOPROTEIN"/>
    <property type="match status" value="1"/>
</dbReference>
<gene>
    <name evidence="1" type="ORF">ACFSX9_14010</name>
</gene>
<evidence type="ECO:0000313" key="2">
    <source>
        <dbReference type="Proteomes" id="UP001597549"/>
    </source>
</evidence>
<evidence type="ECO:0008006" key="3">
    <source>
        <dbReference type="Google" id="ProtNLM"/>
    </source>
</evidence>
<protein>
    <recommendedName>
        <fullName evidence="3">Lipoprotein</fullName>
    </recommendedName>
</protein>
<organism evidence="1 2">
    <name type="scientific">Flavobacterium ardleyense</name>
    <dbReference type="NCBI Taxonomy" id="2038737"/>
    <lineage>
        <taxon>Bacteria</taxon>
        <taxon>Pseudomonadati</taxon>
        <taxon>Bacteroidota</taxon>
        <taxon>Flavobacteriia</taxon>
        <taxon>Flavobacteriales</taxon>
        <taxon>Flavobacteriaceae</taxon>
        <taxon>Flavobacterium</taxon>
    </lineage>
</organism>
<comment type="caution">
    <text evidence="1">The sequence shown here is derived from an EMBL/GenBank/DDBJ whole genome shotgun (WGS) entry which is preliminary data.</text>
</comment>
<sequence>MKIIFSLICISFMFFSCGPKFYSKKDYTFYDRSFVLNENSALQTNGFYVLESTWSKRDDIIKKPTKFEVYKFFKEGQSNLLLVDSLKTSAEYVAAMQKQFQEYGKNKNEYTLFQGYFKVQESKIIIQEVNVVIRQFTYRYGYIENDKLIMVKSTTEGKGQFNDKYFTDYFKSTYVFVPYEKADAELVPNW</sequence>
<dbReference type="RefSeq" id="WP_379808765.1">
    <property type="nucleotide sequence ID" value="NZ_JBHUOL010000022.1"/>
</dbReference>
<keyword evidence="2" id="KW-1185">Reference proteome</keyword>
<accession>A0ABW5ZAF1</accession>
<evidence type="ECO:0000313" key="1">
    <source>
        <dbReference type="EMBL" id="MFD2909849.1"/>
    </source>
</evidence>
<dbReference type="EMBL" id="JBHUOL010000022">
    <property type="protein sequence ID" value="MFD2909849.1"/>
    <property type="molecule type" value="Genomic_DNA"/>
</dbReference>
<dbReference type="Proteomes" id="UP001597549">
    <property type="component" value="Unassembled WGS sequence"/>
</dbReference>